<name>I4AI51_BERLS</name>
<feature type="transmembrane region" description="Helical" evidence="1">
    <location>
        <begin position="151"/>
        <end position="168"/>
    </location>
</feature>
<feature type="transmembrane region" description="Helical" evidence="1">
    <location>
        <begin position="20"/>
        <end position="40"/>
    </location>
</feature>
<feature type="transmembrane region" description="Helical" evidence="1">
    <location>
        <begin position="52"/>
        <end position="72"/>
    </location>
</feature>
<feature type="transmembrane region" description="Helical" evidence="1">
    <location>
        <begin position="126"/>
        <end position="145"/>
    </location>
</feature>
<dbReference type="OrthoDB" id="7425566at2"/>
<dbReference type="STRING" id="880071.Fleli_1199"/>
<feature type="transmembrane region" description="Helical" evidence="1">
    <location>
        <begin position="175"/>
        <end position="196"/>
    </location>
</feature>
<dbReference type="Proteomes" id="UP000006054">
    <property type="component" value="Chromosome"/>
</dbReference>
<dbReference type="RefSeq" id="WP_014797093.1">
    <property type="nucleotide sequence ID" value="NC_018018.1"/>
</dbReference>
<organism evidence="2 3">
    <name type="scientific">Bernardetia litoralis (strain ATCC 23117 / DSM 6794 / NBRC 15988 / NCIMB 1366 / Fx l1 / Sio-4)</name>
    <name type="common">Flexibacter litoralis</name>
    <dbReference type="NCBI Taxonomy" id="880071"/>
    <lineage>
        <taxon>Bacteria</taxon>
        <taxon>Pseudomonadati</taxon>
        <taxon>Bacteroidota</taxon>
        <taxon>Cytophagia</taxon>
        <taxon>Cytophagales</taxon>
        <taxon>Bernardetiaceae</taxon>
        <taxon>Bernardetia</taxon>
    </lineage>
</organism>
<proteinExistence type="predicted"/>
<protein>
    <recommendedName>
        <fullName evidence="4">Peptidase M50B-like protein</fullName>
    </recommendedName>
</protein>
<evidence type="ECO:0000313" key="3">
    <source>
        <dbReference type="Proteomes" id="UP000006054"/>
    </source>
</evidence>
<dbReference type="eggNOG" id="COG1994">
    <property type="taxonomic scope" value="Bacteria"/>
</dbReference>
<dbReference type="HOGENOM" id="CLU_092353_0_0_10"/>
<evidence type="ECO:0000256" key="1">
    <source>
        <dbReference type="SAM" id="Phobius"/>
    </source>
</evidence>
<dbReference type="PANTHER" id="PTHR33979:SF2">
    <property type="entry name" value="PEPTIDASE M50B-LIKE-DOMAIN-CONTAINING PROTEIN"/>
    <property type="match status" value="1"/>
</dbReference>
<dbReference type="PATRIC" id="fig|880071.3.peg.1173"/>
<dbReference type="KEGG" id="fli:Fleli_1199"/>
<sequence length="244" mass="26117">MKNSALEEDYASLSSQNTQAAQHSSLIGLLIAAVITVVLFNVPYGNYISYPFLILGTWFHEMGHGLMGLLWGGRFSHLDMFSNGSGVAYTATSGIISRAWVAAAGLMSPPIVGAILIIAGRSQKTAKIAMTVLGAALLLSVIIWVRSIFGVVAVGLWGAVIMACAFKLPHSYKPFVVQFLGIQAWASAFVSLDYMFSDNAGSLGVSDTQAIANLLILPYWFWGGAIALFAVFMLLVSLKVAFKK</sequence>
<gene>
    <name evidence="2" type="ordered locus">Fleli_1199</name>
</gene>
<accession>I4AI51</accession>
<reference evidence="3" key="1">
    <citation type="submission" date="2012-06" db="EMBL/GenBank/DDBJ databases">
        <title>The complete genome of Flexibacter litoralis DSM 6794.</title>
        <authorList>
            <person name="Lucas S."/>
            <person name="Copeland A."/>
            <person name="Lapidus A."/>
            <person name="Glavina del Rio T."/>
            <person name="Dalin E."/>
            <person name="Tice H."/>
            <person name="Bruce D."/>
            <person name="Goodwin L."/>
            <person name="Pitluck S."/>
            <person name="Peters L."/>
            <person name="Ovchinnikova G."/>
            <person name="Lu M."/>
            <person name="Kyrpides N."/>
            <person name="Mavromatis K."/>
            <person name="Ivanova N."/>
            <person name="Brettin T."/>
            <person name="Detter J.C."/>
            <person name="Han C."/>
            <person name="Larimer F."/>
            <person name="Land M."/>
            <person name="Hauser L."/>
            <person name="Markowitz V."/>
            <person name="Cheng J.-F."/>
            <person name="Hugenholtz P."/>
            <person name="Woyke T."/>
            <person name="Wu D."/>
            <person name="Spring S."/>
            <person name="Lang E."/>
            <person name="Kopitz M."/>
            <person name="Brambilla E."/>
            <person name="Klenk H.-P."/>
            <person name="Eisen J.A."/>
        </authorList>
    </citation>
    <scope>NUCLEOTIDE SEQUENCE [LARGE SCALE GENOMIC DNA]</scope>
    <source>
        <strain evidence="3">ATCC 23117 / DSM 6794 / NBRC 15988 / NCIMB 1366 / Sio-4</strain>
    </source>
</reference>
<feature type="transmembrane region" description="Helical" evidence="1">
    <location>
        <begin position="99"/>
        <end position="119"/>
    </location>
</feature>
<keyword evidence="1" id="KW-0472">Membrane</keyword>
<dbReference type="Pfam" id="PF13398">
    <property type="entry name" value="Peptidase_M50B"/>
    <property type="match status" value="1"/>
</dbReference>
<evidence type="ECO:0000313" key="2">
    <source>
        <dbReference type="EMBL" id="AFM03636.1"/>
    </source>
</evidence>
<dbReference type="AlphaFoldDB" id="I4AI51"/>
<dbReference type="InterPro" id="IPR049500">
    <property type="entry name" value="Peptidase_M50B-like"/>
</dbReference>
<keyword evidence="1" id="KW-0812">Transmembrane</keyword>
<feature type="transmembrane region" description="Helical" evidence="1">
    <location>
        <begin position="216"/>
        <end position="238"/>
    </location>
</feature>
<dbReference type="EMBL" id="CP003345">
    <property type="protein sequence ID" value="AFM03636.1"/>
    <property type="molecule type" value="Genomic_DNA"/>
</dbReference>
<evidence type="ECO:0008006" key="4">
    <source>
        <dbReference type="Google" id="ProtNLM"/>
    </source>
</evidence>
<keyword evidence="3" id="KW-1185">Reference proteome</keyword>
<dbReference type="PANTHER" id="PTHR33979">
    <property type="entry name" value="OS02G0221600 PROTEIN"/>
    <property type="match status" value="1"/>
</dbReference>
<keyword evidence="1" id="KW-1133">Transmembrane helix</keyword>